<dbReference type="EMBL" id="LN879430">
    <property type="protein sequence ID" value="CUH93710.1"/>
    <property type="molecule type" value="Genomic_DNA"/>
</dbReference>
<evidence type="ECO:0000256" key="1">
    <source>
        <dbReference type="SAM" id="MobiDB-lite"/>
    </source>
</evidence>
<name>A0A0K8J812_9FIRM</name>
<reference evidence="3" key="1">
    <citation type="submission" date="2015-09" db="EMBL/GenBank/DDBJ databases">
        <authorList>
            <person name="Wibberg D."/>
        </authorList>
    </citation>
    <scope>NUCLEOTIDE SEQUENCE [LARGE SCALE GENOMIC DNA]</scope>
    <source>
        <strain evidence="3">SD1D</strain>
    </source>
</reference>
<keyword evidence="3" id="KW-1185">Reference proteome</keyword>
<protein>
    <recommendedName>
        <fullName evidence="4">Flagellar protein</fullName>
    </recommendedName>
</protein>
<accession>A0A0K8J812</accession>
<sequence>MDVRNCRTCGKLFNYLSGPPICPTCANALDKKFEMVKEYIYDHPRVGIKEVSEECEVSVAQITQWIREERLTFAEDSMIGLDCEGCGVTIRTGRFCKACKDRLAKGFESLYSQKNSDKKSADPKDSARMRYLDQK</sequence>
<evidence type="ECO:0000313" key="2">
    <source>
        <dbReference type="EMBL" id="CUH93710.1"/>
    </source>
</evidence>
<proteinExistence type="predicted"/>
<feature type="compositionally biased region" description="Basic and acidic residues" evidence="1">
    <location>
        <begin position="115"/>
        <end position="135"/>
    </location>
</feature>
<dbReference type="OrthoDB" id="1739831at2"/>
<dbReference type="KEGG" id="hsd:SD1D_2195"/>
<gene>
    <name evidence="2" type="ORF">SD1D_2195</name>
</gene>
<feature type="region of interest" description="Disordered" evidence="1">
    <location>
        <begin position="114"/>
        <end position="135"/>
    </location>
</feature>
<dbReference type="AlphaFoldDB" id="A0A0K8J812"/>
<evidence type="ECO:0000313" key="3">
    <source>
        <dbReference type="Proteomes" id="UP000196053"/>
    </source>
</evidence>
<organism evidence="2 3">
    <name type="scientific">Herbinix luporum</name>
    <dbReference type="NCBI Taxonomy" id="1679721"/>
    <lineage>
        <taxon>Bacteria</taxon>
        <taxon>Bacillati</taxon>
        <taxon>Bacillota</taxon>
        <taxon>Clostridia</taxon>
        <taxon>Lachnospirales</taxon>
        <taxon>Lachnospiraceae</taxon>
        <taxon>Herbinix</taxon>
    </lineage>
</organism>
<dbReference type="Proteomes" id="UP000196053">
    <property type="component" value="Chromosome I"/>
</dbReference>
<dbReference type="RefSeq" id="WP_058258940.1">
    <property type="nucleotide sequence ID" value="NZ_LN879430.1"/>
</dbReference>
<evidence type="ECO:0008006" key="4">
    <source>
        <dbReference type="Google" id="ProtNLM"/>
    </source>
</evidence>